<evidence type="ECO:0000256" key="1">
    <source>
        <dbReference type="SAM" id="MobiDB-lite"/>
    </source>
</evidence>
<feature type="region of interest" description="Disordered" evidence="1">
    <location>
        <begin position="24"/>
        <end position="53"/>
    </location>
</feature>
<name>A0A091CP06_FUKDA</name>
<dbReference type="EMBL" id="KN125295">
    <property type="protein sequence ID" value="KFO18910.1"/>
    <property type="molecule type" value="Genomic_DNA"/>
</dbReference>
<sequence length="70" mass="7987">MAMKGGGSYRAWHVQLKYQAVSMTETQEQDVRPVPSEPTRFRRSRKQEDGSLTRSGLWVAELSGFSLQLE</sequence>
<dbReference type="AlphaFoldDB" id="A0A091CP06"/>
<proteinExistence type="predicted"/>
<keyword evidence="3" id="KW-1185">Reference proteome</keyword>
<evidence type="ECO:0000313" key="2">
    <source>
        <dbReference type="EMBL" id="KFO18910.1"/>
    </source>
</evidence>
<reference evidence="2 3" key="1">
    <citation type="submission" date="2013-11" db="EMBL/GenBank/DDBJ databases">
        <title>The Damaraland mole rat (Fukomys damarensis) genome and evolution of African mole rats.</title>
        <authorList>
            <person name="Gladyshev V.N."/>
            <person name="Fang X."/>
        </authorList>
    </citation>
    <scope>NUCLEOTIDE SEQUENCE [LARGE SCALE GENOMIC DNA]</scope>
    <source>
        <tissue evidence="2">Liver</tissue>
    </source>
</reference>
<accession>A0A091CP06</accession>
<organism evidence="2 3">
    <name type="scientific">Fukomys damarensis</name>
    <name type="common">Damaraland mole rat</name>
    <name type="synonym">Cryptomys damarensis</name>
    <dbReference type="NCBI Taxonomy" id="885580"/>
    <lineage>
        <taxon>Eukaryota</taxon>
        <taxon>Metazoa</taxon>
        <taxon>Chordata</taxon>
        <taxon>Craniata</taxon>
        <taxon>Vertebrata</taxon>
        <taxon>Euteleostomi</taxon>
        <taxon>Mammalia</taxon>
        <taxon>Eutheria</taxon>
        <taxon>Euarchontoglires</taxon>
        <taxon>Glires</taxon>
        <taxon>Rodentia</taxon>
        <taxon>Hystricomorpha</taxon>
        <taxon>Bathyergidae</taxon>
        <taxon>Fukomys</taxon>
    </lineage>
</organism>
<dbReference type="Proteomes" id="UP000028990">
    <property type="component" value="Unassembled WGS sequence"/>
</dbReference>
<gene>
    <name evidence="2" type="ORF">H920_19701</name>
</gene>
<protein>
    <submittedName>
        <fullName evidence="2">Uncharacterized protein</fullName>
    </submittedName>
</protein>
<evidence type="ECO:0000313" key="3">
    <source>
        <dbReference type="Proteomes" id="UP000028990"/>
    </source>
</evidence>